<evidence type="ECO:0000256" key="2">
    <source>
        <dbReference type="ARBA" id="ARBA00022553"/>
    </source>
</evidence>
<keyword evidence="3" id="KW-0808">Transferase</keyword>
<dbReference type="InParanoid" id="A8X5X8"/>
<evidence type="ECO:0000256" key="7">
    <source>
        <dbReference type="PROSITE-ProRule" id="PRU10141"/>
    </source>
</evidence>
<dbReference type="Proteomes" id="UP000008549">
    <property type="component" value="Unassembled WGS sequence"/>
</dbReference>
<dbReference type="KEGG" id="cbr:CBG_08151"/>
<keyword evidence="6 7" id="KW-0067">ATP-binding</keyword>
<dbReference type="CTD" id="8585272"/>
<organism evidence="11 12">
    <name type="scientific">Caenorhabditis briggsae</name>
    <dbReference type="NCBI Taxonomy" id="6238"/>
    <lineage>
        <taxon>Eukaryota</taxon>
        <taxon>Metazoa</taxon>
        <taxon>Ecdysozoa</taxon>
        <taxon>Nematoda</taxon>
        <taxon>Chromadorea</taxon>
        <taxon>Rhabditida</taxon>
        <taxon>Rhabditina</taxon>
        <taxon>Rhabditomorpha</taxon>
        <taxon>Rhabditoidea</taxon>
        <taxon>Rhabditidae</taxon>
        <taxon>Peloderinae</taxon>
        <taxon>Caenorhabditis</taxon>
    </lineage>
</organism>
<accession>A8X5X8</accession>
<dbReference type="GeneID" id="8585272"/>
<evidence type="ECO:0000259" key="10">
    <source>
        <dbReference type="PROSITE" id="PS51285"/>
    </source>
</evidence>
<sequence>MEFVLGLANHVKSSGLETSQELNGDHAMIVSADQLLQPDVKGKEVFDQPDNDENMLPEQMNVDHFLFLKHIGNGAYGEVAAVEKKTGKDKGTIYAMKAMEKKKMMKHKEMVDHEWRILTTIDSPFFMTMKYAFQSARHILFVMPLAGGGDLLTNIEMIKGDKPDDDKNKELLKDDQAFFYLCELVEAVGYLHKKQIVHRDIKLENLLVANDGHLLVTDYGLSATGCDSDTSVEGTVGTRHVMAPEIFQKQCYGPASDWWSVGITLCDMRSERSVFNPKNSSEIEYSKSTCTKRARIPVELNQGEREFVKKLLVADPVARIGYGTNGTDDIKKQFLFRNVNWEDVLAKKLIPPFVPNAEQIRTFECLPCPTNSNWPTFIFVSNCKFIFDLQIKNLARSQLQV</sequence>
<dbReference type="Pfam" id="PF00069">
    <property type="entry name" value="Pkinase"/>
    <property type="match status" value="1"/>
</dbReference>
<dbReference type="SUPFAM" id="SSF56112">
    <property type="entry name" value="Protein kinase-like (PK-like)"/>
    <property type="match status" value="1"/>
</dbReference>
<reference evidence="11 12" key="1">
    <citation type="journal article" date="2003" name="PLoS Biol.">
        <title>The genome sequence of Caenorhabditis briggsae: a platform for comparative genomics.</title>
        <authorList>
            <person name="Stein L.D."/>
            <person name="Bao Z."/>
            <person name="Blasiar D."/>
            <person name="Blumenthal T."/>
            <person name="Brent M.R."/>
            <person name="Chen N."/>
            <person name="Chinwalla A."/>
            <person name="Clarke L."/>
            <person name="Clee C."/>
            <person name="Coghlan A."/>
            <person name="Coulson A."/>
            <person name="D'Eustachio P."/>
            <person name="Fitch D.H."/>
            <person name="Fulton L.A."/>
            <person name="Fulton R.E."/>
            <person name="Griffiths-Jones S."/>
            <person name="Harris T.W."/>
            <person name="Hillier L.W."/>
            <person name="Kamath R."/>
            <person name="Kuwabara P.E."/>
            <person name="Mardis E.R."/>
            <person name="Marra M.A."/>
            <person name="Miner T.L."/>
            <person name="Minx P."/>
            <person name="Mullikin J.C."/>
            <person name="Plumb R.W."/>
            <person name="Rogers J."/>
            <person name="Schein J.E."/>
            <person name="Sohrmann M."/>
            <person name="Spieth J."/>
            <person name="Stajich J.E."/>
            <person name="Wei C."/>
            <person name="Willey D."/>
            <person name="Wilson R.K."/>
            <person name="Durbin R."/>
            <person name="Waterston R.H."/>
        </authorList>
    </citation>
    <scope>NUCLEOTIDE SEQUENCE [LARGE SCALE GENOMIC DNA]</scope>
    <source>
        <strain evidence="11 12">AF16</strain>
    </source>
</reference>
<dbReference type="PROSITE" id="PS00107">
    <property type="entry name" value="PROTEIN_KINASE_ATP"/>
    <property type="match status" value="1"/>
</dbReference>
<dbReference type="PROSITE" id="PS51285">
    <property type="entry name" value="AGC_KINASE_CTER"/>
    <property type="match status" value="1"/>
</dbReference>
<dbReference type="RefSeq" id="XP_045093693.1">
    <property type="nucleotide sequence ID" value="XM_045238723.1"/>
</dbReference>
<evidence type="ECO:0000313" key="13">
    <source>
        <dbReference type="WormBase" id="CBG08151"/>
    </source>
</evidence>
<dbReference type="InterPro" id="IPR017441">
    <property type="entry name" value="Protein_kinase_ATP_BS"/>
</dbReference>
<dbReference type="GO" id="GO:0038202">
    <property type="term" value="P:TORC1 signaling"/>
    <property type="evidence" value="ECO:0000318"/>
    <property type="project" value="GO_Central"/>
</dbReference>
<dbReference type="STRING" id="6238.A8X5X8"/>
<evidence type="ECO:0000256" key="4">
    <source>
        <dbReference type="ARBA" id="ARBA00022741"/>
    </source>
</evidence>
<evidence type="ECO:0000256" key="6">
    <source>
        <dbReference type="ARBA" id="ARBA00022840"/>
    </source>
</evidence>
<evidence type="ECO:0000256" key="5">
    <source>
        <dbReference type="ARBA" id="ARBA00022777"/>
    </source>
</evidence>
<keyword evidence="4 7" id="KW-0547">Nucleotide-binding</keyword>
<dbReference type="Gene3D" id="1.10.510.10">
    <property type="entry name" value="Transferase(Phosphotransferase) domain 1"/>
    <property type="match status" value="1"/>
</dbReference>
<dbReference type="GO" id="GO:0005524">
    <property type="term" value="F:ATP binding"/>
    <property type="evidence" value="ECO:0007669"/>
    <property type="project" value="UniProtKB-UniRule"/>
</dbReference>
<evidence type="ECO:0000256" key="8">
    <source>
        <dbReference type="RuleBase" id="RU000304"/>
    </source>
</evidence>
<keyword evidence="5" id="KW-0418">Kinase</keyword>
<dbReference type="GO" id="GO:0005737">
    <property type="term" value="C:cytoplasm"/>
    <property type="evidence" value="ECO:0000318"/>
    <property type="project" value="GO_Central"/>
</dbReference>
<dbReference type="AlphaFoldDB" id="A8X5X8"/>
<evidence type="ECO:0000256" key="3">
    <source>
        <dbReference type="ARBA" id="ARBA00022679"/>
    </source>
</evidence>
<dbReference type="SMART" id="SM00220">
    <property type="entry name" value="S_TKc"/>
    <property type="match status" value="1"/>
</dbReference>
<protein>
    <submittedName>
        <fullName evidence="11">Protein CBG08151</fullName>
    </submittedName>
</protein>
<dbReference type="EMBL" id="HE600971">
    <property type="protein sequence ID" value="CAP28039.2"/>
    <property type="molecule type" value="Genomic_DNA"/>
</dbReference>
<dbReference type="GO" id="GO:0004711">
    <property type="term" value="F:ribosomal protein S6 kinase activity"/>
    <property type="evidence" value="ECO:0000318"/>
    <property type="project" value="GO_Central"/>
</dbReference>
<name>A8X5X8_CAEBR</name>
<gene>
    <name evidence="11 13" type="ORF">CBG08151</name>
    <name evidence="11" type="ORF">CBG_08151</name>
</gene>
<dbReference type="OMA" id="IGTRHTM"/>
<dbReference type="Gene3D" id="3.30.200.20">
    <property type="entry name" value="Phosphorylase Kinase, domain 1"/>
    <property type="match status" value="1"/>
</dbReference>
<proteinExistence type="inferred from homology"/>
<dbReference type="HOGENOM" id="CLU_000288_63_5_1"/>
<dbReference type="eggNOG" id="KOG0598">
    <property type="taxonomic scope" value="Eukaryota"/>
</dbReference>
<keyword evidence="1 8" id="KW-0723">Serine/threonine-protein kinase</keyword>
<dbReference type="InterPro" id="IPR000961">
    <property type="entry name" value="AGC-kinase_C"/>
</dbReference>
<reference evidence="11 12" key="2">
    <citation type="journal article" date="2011" name="PLoS Genet.">
        <title>Caenorhabditis briggsae recombinant inbred line genotypes reveal inter-strain incompatibility and the evolution of recombination.</title>
        <authorList>
            <person name="Ross J.A."/>
            <person name="Koboldt D.C."/>
            <person name="Staisch J.E."/>
            <person name="Chamberlin H.M."/>
            <person name="Gupta B.P."/>
            <person name="Miller R.D."/>
            <person name="Baird S.E."/>
            <person name="Haag E.S."/>
        </authorList>
    </citation>
    <scope>NUCLEOTIDE SEQUENCE [LARGE SCALE GENOMIC DNA]</scope>
    <source>
        <strain evidence="11 12">AF16</strain>
    </source>
</reference>
<keyword evidence="2" id="KW-0597">Phosphoprotein</keyword>
<feature type="domain" description="AGC-kinase C-terminal" evidence="10">
    <location>
        <begin position="337"/>
        <end position="401"/>
    </location>
</feature>
<keyword evidence="12" id="KW-1185">Reference proteome</keyword>
<dbReference type="FunCoup" id="A8X5X8">
    <property type="interactions" value="50"/>
</dbReference>
<dbReference type="FunFam" id="1.10.510.10:FF:001024">
    <property type="entry name" value="AGC protein kinase"/>
    <property type="match status" value="1"/>
</dbReference>
<dbReference type="PROSITE" id="PS00108">
    <property type="entry name" value="PROTEIN_KINASE_ST"/>
    <property type="match status" value="1"/>
</dbReference>
<dbReference type="PROSITE" id="PS50011">
    <property type="entry name" value="PROTEIN_KINASE_DOM"/>
    <property type="match status" value="1"/>
</dbReference>
<evidence type="ECO:0000259" key="9">
    <source>
        <dbReference type="PROSITE" id="PS50011"/>
    </source>
</evidence>
<dbReference type="InterPro" id="IPR008271">
    <property type="entry name" value="Ser/Thr_kinase_AS"/>
</dbReference>
<dbReference type="WormBase" id="CBG08151">
    <property type="protein sequence ID" value="CBP49299"/>
    <property type="gene ID" value="WBGene00030006"/>
</dbReference>
<evidence type="ECO:0000256" key="1">
    <source>
        <dbReference type="ARBA" id="ARBA00022527"/>
    </source>
</evidence>
<dbReference type="GO" id="GO:0005654">
    <property type="term" value="C:nucleoplasm"/>
    <property type="evidence" value="ECO:0000318"/>
    <property type="project" value="GO_Central"/>
</dbReference>
<feature type="binding site" evidence="7">
    <location>
        <position position="97"/>
    </location>
    <ligand>
        <name>ATP</name>
        <dbReference type="ChEBI" id="CHEBI:30616"/>
    </ligand>
</feature>
<feature type="domain" description="Protein kinase" evidence="9">
    <location>
        <begin position="65"/>
        <end position="335"/>
    </location>
</feature>
<dbReference type="InterPro" id="IPR011009">
    <property type="entry name" value="Kinase-like_dom_sf"/>
</dbReference>
<evidence type="ECO:0000313" key="11">
    <source>
        <dbReference type="EMBL" id="CAP28039.2"/>
    </source>
</evidence>
<comment type="similarity">
    <text evidence="8">Belongs to the protein kinase superfamily.</text>
</comment>
<dbReference type="PANTHER" id="PTHR24351">
    <property type="entry name" value="RIBOSOMAL PROTEIN S6 KINASE"/>
    <property type="match status" value="1"/>
</dbReference>
<evidence type="ECO:0000313" key="12">
    <source>
        <dbReference type="Proteomes" id="UP000008549"/>
    </source>
</evidence>
<dbReference type="InterPro" id="IPR000719">
    <property type="entry name" value="Prot_kinase_dom"/>
</dbReference>